<evidence type="ECO:0000256" key="4">
    <source>
        <dbReference type="ARBA" id="ARBA00022729"/>
    </source>
</evidence>
<evidence type="ECO:0000256" key="3">
    <source>
        <dbReference type="ARBA" id="ARBA00022692"/>
    </source>
</evidence>
<dbReference type="SUPFAM" id="SSF49313">
    <property type="entry name" value="Cadherin-like"/>
    <property type="match status" value="3"/>
</dbReference>
<evidence type="ECO:0000313" key="14">
    <source>
        <dbReference type="Proteomes" id="UP000694393"/>
    </source>
</evidence>
<proteinExistence type="predicted"/>
<keyword evidence="6 11" id="KW-0106">Calcium</keyword>
<dbReference type="Pfam" id="PF00028">
    <property type="entry name" value="Cadherin"/>
    <property type="match status" value="2"/>
</dbReference>
<dbReference type="Gene3D" id="2.60.40.60">
    <property type="entry name" value="Cadherins"/>
    <property type="match status" value="3"/>
</dbReference>
<dbReference type="PRINTS" id="PR00205">
    <property type="entry name" value="CADHERIN"/>
</dbReference>
<keyword evidence="5" id="KW-0677">Repeat</keyword>
<accession>A0A8C8VFZ2</accession>
<keyword evidence="8" id="KW-1133">Transmembrane helix</keyword>
<dbReference type="GO" id="GO:0007156">
    <property type="term" value="P:homophilic cell adhesion via plasma membrane adhesion molecules"/>
    <property type="evidence" value="ECO:0007669"/>
    <property type="project" value="InterPro"/>
</dbReference>
<dbReference type="GO" id="GO:0005886">
    <property type="term" value="C:plasma membrane"/>
    <property type="evidence" value="ECO:0007669"/>
    <property type="project" value="UniProtKB-SubCell"/>
</dbReference>
<evidence type="ECO:0000256" key="1">
    <source>
        <dbReference type="ARBA" id="ARBA00004251"/>
    </source>
</evidence>
<dbReference type="Proteomes" id="UP000694393">
    <property type="component" value="Unplaced"/>
</dbReference>
<organism evidence="13 14">
    <name type="scientific">Pelusios castaneus</name>
    <name type="common">West African mud turtle</name>
    <dbReference type="NCBI Taxonomy" id="367368"/>
    <lineage>
        <taxon>Eukaryota</taxon>
        <taxon>Metazoa</taxon>
        <taxon>Chordata</taxon>
        <taxon>Craniata</taxon>
        <taxon>Vertebrata</taxon>
        <taxon>Euteleostomi</taxon>
        <taxon>Archelosauria</taxon>
        <taxon>Testudinata</taxon>
        <taxon>Testudines</taxon>
        <taxon>Pleurodira</taxon>
        <taxon>Pelomedusidae</taxon>
        <taxon>Pelusios</taxon>
    </lineage>
</organism>
<keyword evidence="4" id="KW-0732">Signal</keyword>
<evidence type="ECO:0000256" key="11">
    <source>
        <dbReference type="PROSITE-ProRule" id="PRU00043"/>
    </source>
</evidence>
<keyword evidence="10" id="KW-0325">Glycoprotein</keyword>
<evidence type="ECO:0000256" key="5">
    <source>
        <dbReference type="ARBA" id="ARBA00022737"/>
    </source>
</evidence>
<dbReference type="PANTHER" id="PTHR24028">
    <property type="entry name" value="CADHERIN-87A"/>
    <property type="match status" value="1"/>
</dbReference>
<evidence type="ECO:0000256" key="9">
    <source>
        <dbReference type="ARBA" id="ARBA00023136"/>
    </source>
</evidence>
<dbReference type="PANTHER" id="PTHR24028:SF73">
    <property type="entry name" value="PROTOCADHERIN GAMMA-B3-RELATED"/>
    <property type="match status" value="1"/>
</dbReference>
<evidence type="ECO:0000256" key="10">
    <source>
        <dbReference type="ARBA" id="ARBA00023180"/>
    </source>
</evidence>
<dbReference type="InterPro" id="IPR015919">
    <property type="entry name" value="Cadherin-like_sf"/>
</dbReference>
<evidence type="ECO:0000259" key="12">
    <source>
        <dbReference type="PROSITE" id="PS50268"/>
    </source>
</evidence>
<dbReference type="CDD" id="cd11304">
    <property type="entry name" value="Cadherin_repeat"/>
    <property type="match status" value="3"/>
</dbReference>
<name>A0A8C8VFZ2_9SAUR</name>
<feature type="domain" description="Cadherin" evidence="12">
    <location>
        <begin position="10"/>
        <end position="99"/>
    </location>
</feature>
<keyword evidence="3" id="KW-0812">Transmembrane</keyword>
<dbReference type="InterPro" id="IPR020894">
    <property type="entry name" value="Cadherin_CS"/>
</dbReference>
<reference evidence="13" key="1">
    <citation type="submission" date="2025-08" db="UniProtKB">
        <authorList>
            <consortium name="Ensembl"/>
        </authorList>
    </citation>
    <scope>IDENTIFICATION</scope>
</reference>
<sequence>VGQYGARAGARDPAEPPAERLLSRTNYQLSKNPHFSLDVKESPDGNKYPELILENHLDRENQSSHHLILTAVDGGNPVRSGTVQIRISVTDANDNPPVFTEEIYKVSLRENLPKGSLVMQVKATDKDDGLNAQITYSFRNTPDDVRKIYNLDSENGRITNVRNLDFEDTHKYMLVVEARDGGGQTAQCKVQIAILDENDNAPEMKFTSVFSPIPEDSPPGTVIALIKVHDEDTRENGEVECQIEHNLPFKTAASSN</sequence>
<keyword evidence="7" id="KW-0130">Cell adhesion</keyword>
<comment type="subcellular location">
    <subcellularLocation>
        <location evidence="1">Cell membrane</location>
        <topology evidence="1">Single-pass type I membrane protein</topology>
    </subcellularLocation>
</comment>
<dbReference type="InterPro" id="IPR050174">
    <property type="entry name" value="Protocadherin/Cadherin-CA"/>
</dbReference>
<dbReference type="FunFam" id="2.60.40.60:FF:000007">
    <property type="entry name" value="Protocadherin alpha 2"/>
    <property type="match status" value="1"/>
</dbReference>
<dbReference type="AlphaFoldDB" id="A0A8C8VFZ2"/>
<evidence type="ECO:0000256" key="7">
    <source>
        <dbReference type="ARBA" id="ARBA00022889"/>
    </source>
</evidence>
<dbReference type="Ensembl" id="ENSPCET00000005474.1">
    <property type="protein sequence ID" value="ENSPCEP00000005286.1"/>
    <property type="gene ID" value="ENSPCEG00000004307.1"/>
</dbReference>
<keyword evidence="9" id="KW-0472">Membrane</keyword>
<dbReference type="PROSITE" id="PS00232">
    <property type="entry name" value="CADHERIN_1"/>
    <property type="match status" value="2"/>
</dbReference>
<reference evidence="13" key="2">
    <citation type="submission" date="2025-09" db="UniProtKB">
        <authorList>
            <consortium name="Ensembl"/>
        </authorList>
    </citation>
    <scope>IDENTIFICATION</scope>
</reference>
<keyword evidence="2" id="KW-1003">Cell membrane</keyword>
<evidence type="ECO:0000256" key="6">
    <source>
        <dbReference type="ARBA" id="ARBA00022837"/>
    </source>
</evidence>
<evidence type="ECO:0000313" key="13">
    <source>
        <dbReference type="Ensembl" id="ENSPCEP00000005286.1"/>
    </source>
</evidence>
<evidence type="ECO:0000256" key="8">
    <source>
        <dbReference type="ARBA" id="ARBA00022989"/>
    </source>
</evidence>
<feature type="domain" description="Cadherin" evidence="12">
    <location>
        <begin position="100"/>
        <end position="204"/>
    </location>
</feature>
<dbReference type="SMART" id="SM00112">
    <property type="entry name" value="CA"/>
    <property type="match status" value="2"/>
</dbReference>
<dbReference type="InterPro" id="IPR002126">
    <property type="entry name" value="Cadherin-like_dom"/>
</dbReference>
<evidence type="ECO:0000256" key="2">
    <source>
        <dbReference type="ARBA" id="ARBA00022475"/>
    </source>
</evidence>
<dbReference type="GO" id="GO:0005509">
    <property type="term" value="F:calcium ion binding"/>
    <property type="evidence" value="ECO:0007669"/>
    <property type="project" value="UniProtKB-UniRule"/>
</dbReference>
<keyword evidence="14" id="KW-1185">Reference proteome</keyword>
<protein>
    <recommendedName>
        <fullName evidence="12">Cadherin domain-containing protein</fullName>
    </recommendedName>
</protein>
<dbReference type="FunFam" id="2.60.40.60:FF:000002">
    <property type="entry name" value="Protocadherin alpha 2"/>
    <property type="match status" value="1"/>
</dbReference>
<dbReference type="PROSITE" id="PS50268">
    <property type="entry name" value="CADHERIN_2"/>
    <property type="match status" value="2"/>
</dbReference>